<evidence type="ECO:0000313" key="4">
    <source>
        <dbReference type="Proteomes" id="UP001057998"/>
    </source>
</evidence>
<evidence type="ECO:0000313" key="3">
    <source>
        <dbReference type="EMBL" id="UTV30990.1"/>
    </source>
</evidence>
<sequence length="139" mass="15544">MAKGCLIIDDNYIVATIISQLLRHERSRKVAVFDEIIHKKDANESLKAITSRKFELIFLDLSLSRPLDGISLLSQIQQLTPETPVIIISGETDASVVKEVLIKKPLDYIVKPISLRKVITGLNQYRKVCESSVSCHSSP</sequence>
<dbReference type="InterPro" id="IPR051271">
    <property type="entry name" value="2C-system_Tx_regulators"/>
</dbReference>
<dbReference type="InterPro" id="IPR001789">
    <property type="entry name" value="Sig_transdc_resp-reg_receiver"/>
</dbReference>
<keyword evidence="1" id="KW-0597">Phosphoprotein</keyword>
<feature type="modified residue" description="4-aspartylphosphate" evidence="1">
    <location>
        <position position="60"/>
    </location>
</feature>
<dbReference type="Proteomes" id="UP001057998">
    <property type="component" value="Chromosome 3"/>
</dbReference>
<dbReference type="Pfam" id="PF00072">
    <property type="entry name" value="Response_reg"/>
    <property type="match status" value="1"/>
</dbReference>
<protein>
    <submittedName>
        <fullName evidence="3">Response regulator</fullName>
    </submittedName>
</protein>
<organism evidence="3 4">
    <name type="scientific">Photobacterium atrarenae</name>
    <dbReference type="NCBI Taxonomy" id="865757"/>
    <lineage>
        <taxon>Bacteria</taxon>
        <taxon>Pseudomonadati</taxon>
        <taxon>Pseudomonadota</taxon>
        <taxon>Gammaproteobacteria</taxon>
        <taxon>Vibrionales</taxon>
        <taxon>Vibrionaceae</taxon>
        <taxon>Photobacterium</taxon>
    </lineage>
</organism>
<dbReference type="Gene3D" id="3.40.50.2300">
    <property type="match status" value="1"/>
</dbReference>
<dbReference type="PANTHER" id="PTHR45526:SF1">
    <property type="entry name" value="TRANSCRIPTIONAL REGULATORY PROTEIN DCUR-RELATED"/>
    <property type="match status" value="1"/>
</dbReference>
<dbReference type="SUPFAM" id="SSF52172">
    <property type="entry name" value="CheY-like"/>
    <property type="match status" value="1"/>
</dbReference>
<reference evidence="3" key="1">
    <citation type="submission" date="2022-07" db="EMBL/GenBank/DDBJ databases">
        <title>Genome sequencing of Photobacterium atrarenae GJH2-4.</title>
        <authorList>
            <person name="Park S.-J."/>
        </authorList>
    </citation>
    <scope>NUCLEOTIDE SEQUENCE</scope>
    <source>
        <strain evidence="3">GJH2-4</strain>
    </source>
</reference>
<dbReference type="InterPro" id="IPR011006">
    <property type="entry name" value="CheY-like_superfamily"/>
</dbReference>
<dbReference type="EMBL" id="CP101510">
    <property type="protein sequence ID" value="UTV30990.1"/>
    <property type="molecule type" value="Genomic_DNA"/>
</dbReference>
<gene>
    <name evidence="3" type="ORF">NNL38_24605</name>
</gene>
<evidence type="ECO:0000259" key="2">
    <source>
        <dbReference type="PROSITE" id="PS50110"/>
    </source>
</evidence>
<proteinExistence type="predicted"/>
<evidence type="ECO:0000256" key="1">
    <source>
        <dbReference type="PROSITE-ProRule" id="PRU00169"/>
    </source>
</evidence>
<dbReference type="PROSITE" id="PS50110">
    <property type="entry name" value="RESPONSE_REGULATORY"/>
    <property type="match status" value="1"/>
</dbReference>
<accession>A0ABY5GPG5</accession>
<dbReference type="SMART" id="SM00448">
    <property type="entry name" value="REC"/>
    <property type="match status" value="1"/>
</dbReference>
<dbReference type="RefSeq" id="WP_255392354.1">
    <property type="nucleotide sequence ID" value="NZ_CP101510.1"/>
</dbReference>
<dbReference type="CDD" id="cd00156">
    <property type="entry name" value="REC"/>
    <property type="match status" value="1"/>
</dbReference>
<name>A0ABY5GPG5_9GAMM</name>
<dbReference type="PANTHER" id="PTHR45526">
    <property type="entry name" value="TRANSCRIPTIONAL REGULATORY PROTEIN DPIA"/>
    <property type="match status" value="1"/>
</dbReference>
<keyword evidence="4" id="KW-1185">Reference proteome</keyword>
<feature type="domain" description="Response regulatory" evidence="2">
    <location>
        <begin position="4"/>
        <end position="126"/>
    </location>
</feature>